<dbReference type="AlphaFoldDB" id="A0AB73T9T3"/>
<dbReference type="GO" id="GO:0051539">
    <property type="term" value="F:4 iron, 4 sulfur cluster binding"/>
    <property type="evidence" value="ECO:0007669"/>
    <property type="project" value="UniProtKB-UniRule"/>
</dbReference>
<keyword evidence="5 11" id="KW-0004">4Fe-4S</keyword>
<evidence type="ECO:0000313" key="14">
    <source>
        <dbReference type="Proteomes" id="UP000245412"/>
    </source>
</evidence>
<dbReference type="GO" id="GO:0046872">
    <property type="term" value="F:metal ion binding"/>
    <property type="evidence" value="ECO:0007669"/>
    <property type="project" value="UniProtKB-KW"/>
</dbReference>
<reference evidence="13 14" key="1">
    <citation type="submission" date="2018-05" db="EMBL/GenBank/DDBJ databases">
        <authorList>
            <person name="Goeker M."/>
            <person name="Huntemann M."/>
            <person name="Clum A."/>
            <person name="Pillay M."/>
            <person name="Palaniappan K."/>
            <person name="Varghese N."/>
            <person name="Mikhailova N."/>
            <person name="Stamatis D."/>
            <person name="Reddy T."/>
            <person name="Daum C."/>
            <person name="Shapiro N."/>
            <person name="Ivanova N."/>
            <person name="Kyrpides N."/>
            <person name="Woyke T."/>
        </authorList>
    </citation>
    <scope>NUCLEOTIDE SEQUENCE [LARGE SCALE GENOMIC DNA]</scope>
    <source>
        <strain evidence="13 14">DSM 26524</strain>
    </source>
</reference>
<evidence type="ECO:0000256" key="5">
    <source>
        <dbReference type="ARBA" id="ARBA00022485"/>
    </source>
</evidence>
<evidence type="ECO:0000256" key="1">
    <source>
        <dbReference type="ARBA" id="ARBA00001966"/>
    </source>
</evidence>
<dbReference type="InterPro" id="IPR005130">
    <property type="entry name" value="Ser_deHydtase-like_asu"/>
</dbReference>
<evidence type="ECO:0000313" key="13">
    <source>
        <dbReference type="EMBL" id="PWJ78987.1"/>
    </source>
</evidence>
<evidence type="ECO:0000259" key="12">
    <source>
        <dbReference type="Pfam" id="PF03313"/>
    </source>
</evidence>
<comment type="pathway">
    <text evidence="2">Carbohydrate biosynthesis; gluconeogenesis.</text>
</comment>
<feature type="domain" description="Serine dehydratase-like alpha subunit" evidence="12">
    <location>
        <begin position="16"/>
        <end position="274"/>
    </location>
</feature>
<proteinExistence type="inferred from homology"/>
<comment type="similarity">
    <text evidence="3 11">Belongs to the iron-sulfur dependent L-serine dehydratase family.</text>
</comment>
<dbReference type="PANTHER" id="PTHR30182:SF1">
    <property type="entry name" value="L-SERINE DEHYDRATASE 1"/>
    <property type="match status" value="1"/>
</dbReference>
<keyword evidence="4 11" id="KW-0312">Gluconeogenesis</keyword>
<protein>
    <recommendedName>
        <fullName evidence="11">L-serine dehydratase</fullName>
        <ecNumber evidence="11">4.3.1.17</ecNumber>
    </recommendedName>
</protein>
<comment type="cofactor">
    <cofactor evidence="1 11">
        <name>[4Fe-4S] cluster</name>
        <dbReference type="ChEBI" id="CHEBI:49883"/>
    </cofactor>
</comment>
<keyword evidence="8 11" id="KW-0411">Iron-sulfur</keyword>
<dbReference type="NCBIfam" id="TIGR00718">
    <property type="entry name" value="sda_alpha"/>
    <property type="match status" value="1"/>
</dbReference>
<keyword evidence="6 11" id="KW-0479">Metal-binding</keyword>
<dbReference type="EMBL" id="QGGY01000001">
    <property type="protein sequence ID" value="PWJ78987.1"/>
    <property type="molecule type" value="Genomic_DNA"/>
</dbReference>
<evidence type="ECO:0000256" key="7">
    <source>
        <dbReference type="ARBA" id="ARBA00023004"/>
    </source>
</evidence>
<evidence type="ECO:0000256" key="10">
    <source>
        <dbReference type="ARBA" id="ARBA00049406"/>
    </source>
</evidence>
<keyword evidence="9 11" id="KW-0456">Lyase</keyword>
<comment type="caution">
    <text evidence="13">The sequence shown here is derived from an EMBL/GenBank/DDBJ whole genome shotgun (WGS) entry which is preliminary data.</text>
</comment>
<evidence type="ECO:0000256" key="11">
    <source>
        <dbReference type="RuleBase" id="RU366059"/>
    </source>
</evidence>
<accession>A0AB73T9T3</accession>
<dbReference type="GO" id="GO:0006094">
    <property type="term" value="P:gluconeogenesis"/>
    <property type="evidence" value="ECO:0007669"/>
    <property type="project" value="UniProtKB-KW"/>
</dbReference>
<evidence type="ECO:0000256" key="8">
    <source>
        <dbReference type="ARBA" id="ARBA00023014"/>
    </source>
</evidence>
<dbReference type="InterPro" id="IPR051318">
    <property type="entry name" value="Fe-S_L-Ser"/>
</dbReference>
<dbReference type="Proteomes" id="UP000245412">
    <property type="component" value="Unassembled WGS sequence"/>
</dbReference>
<evidence type="ECO:0000256" key="9">
    <source>
        <dbReference type="ARBA" id="ARBA00023239"/>
    </source>
</evidence>
<gene>
    <name evidence="13" type="ORF">C7383_101364</name>
</gene>
<evidence type="ECO:0000256" key="4">
    <source>
        <dbReference type="ARBA" id="ARBA00022432"/>
    </source>
</evidence>
<sequence>MNFMTGAELLKLCEENKKTISEIMQERETAVSGMAASEAHDLMLHSFSVMRDAAREAVIHERRSMGGLIGGEARKMDAYLREARPLCGSLLSKAGMYALGVLEVNASMGLIVAAPTAGASGVIPGVLLAMQEEEGYSDEKMVKALFNASAVGYLLMQNATVAGAEGGCQAEVGSASAMAASAAVELRGGSPQQCLDAAGTALSNVMGLVCDPVGGLVEVPCQKRNAMGAANALMCADITLAGIGSLIPFDEVVSAMYQVGRSLPFELRETALGGHAATPTARRLCADCGKCPTV</sequence>
<dbReference type="PANTHER" id="PTHR30182">
    <property type="entry name" value="L-SERINE DEHYDRATASE"/>
    <property type="match status" value="1"/>
</dbReference>
<evidence type="ECO:0000256" key="3">
    <source>
        <dbReference type="ARBA" id="ARBA00008636"/>
    </source>
</evidence>
<dbReference type="Pfam" id="PF03313">
    <property type="entry name" value="SDH_alpha"/>
    <property type="match status" value="1"/>
</dbReference>
<organism evidence="13 14">
    <name type="scientific">Murimonas intestini</name>
    <dbReference type="NCBI Taxonomy" id="1337051"/>
    <lineage>
        <taxon>Bacteria</taxon>
        <taxon>Bacillati</taxon>
        <taxon>Bacillota</taxon>
        <taxon>Clostridia</taxon>
        <taxon>Lachnospirales</taxon>
        <taxon>Lachnospiraceae</taxon>
        <taxon>Murimonas</taxon>
    </lineage>
</organism>
<comment type="catalytic activity">
    <reaction evidence="10 11">
        <text>L-serine = pyruvate + NH4(+)</text>
        <dbReference type="Rhea" id="RHEA:19169"/>
        <dbReference type="ChEBI" id="CHEBI:15361"/>
        <dbReference type="ChEBI" id="CHEBI:28938"/>
        <dbReference type="ChEBI" id="CHEBI:33384"/>
        <dbReference type="EC" id="4.3.1.17"/>
    </reaction>
</comment>
<dbReference type="GO" id="GO:0003941">
    <property type="term" value="F:L-serine ammonia-lyase activity"/>
    <property type="evidence" value="ECO:0007669"/>
    <property type="project" value="UniProtKB-UniRule"/>
</dbReference>
<name>A0AB73T9T3_9FIRM</name>
<dbReference type="RefSeq" id="WP_109624420.1">
    <property type="nucleotide sequence ID" value="NZ_CABJAT010000001.1"/>
</dbReference>
<keyword evidence="7 11" id="KW-0408">Iron</keyword>
<evidence type="ECO:0000256" key="2">
    <source>
        <dbReference type="ARBA" id="ARBA00004742"/>
    </source>
</evidence>
<keyword evidence="14" id="KW-1185">Reference proteome</keyword>
<evidence type="ECO:0000256" key="6">
    <source>
        <dbReference type="ARBA" id="ARBA00022723"/>
    </source>
</evidence>
<dbReference type="InterPro" id="IPR004642">
    <property type="entry name" value="Ser_deHydtase_asu"/>
</dbReference>
<dbReference type="EC" id="4.3.1.17" evidence="11"/>